<feature type="compositionally biased region" description="Basic and acidic residues" evidence="1">
    <location>
        <begin position="1"/>
        <end position="13"/>
    </location>
</feature>
<name>A0A9D4I0E3_DREPO</name>
<sequence>MTDRQTETDRQTDRQTGQKQYNPDHSIRGAYTGDITFTFHLITQKWVWLLTRKTAPHPGAHVFQPTGNIFKLVQDKVGTNHLTKFHEARTVNVASSVLTYQLWTRHDGRQTKGYHKSSP</sequence>
<accession>A0A9D4I0E3</accession>
<dbReference type="EMBL" id="JAIWYP010000011">
    <property type="protein sequence ID" value="KAH3739553.1"/>
    <property type="molecule type" value="Genomic_DNA"/>
</dbReference>
<dbReference type="Proteomes" id="UP000828390">
    <property type="component" value="Unassembled WGS sequence"/>
</dbReference>
<proteinExistence type="predicted"/>
<organism evidence="2 3">
    <name type="scientific">Dreissena polymorpha</name>
    <name type="common">Zebra mussel</name>
    <name type="synonym">Mytilus polymorpha</name>
    <dbReference type="NCBI Taxonomy" id="45954"/>
    <lineage>
        <taxon>Eukaryota</taxon>
        <taxon>Metazoa</taxon>
        <taxon>Spiralia</taxon>
        <taxon>Lophotrochozoa</taxon>
        <taxon>Mollusca</taxon>
        <taxon>Bivalvia</taxon>
        <taxon>Autobranchia</taxon>
        <taxon>Heteroconchia</taxon>
        <taxon>Euheterodonta</taxon>
        <taxon>Imparidentia</taxon>
        <taxon>Neoheterodontei</taxon>
        <taxon>Myida</taxon>
        <taxon>Dreissenoidea</taxon>
        <taxon>Dreissenidae</taxon>
        <taxon>Dreissena</taxon>
    </lineage>
</organism>
<feature type="region of interest" description="Disordered" evidence="1">
    <location>
        <begin position="1"/>
        <end position="28"/>
    </location>
</feature>
<reference evidence="2" key="2">
    <citation type="submission" date="2020-11" db="EMBL/GenBank/DDBJ databases">
        <authorList>
            <person name="McCartney M.A."/>
            <person name="Auch B."/>
            <person name="Kono T."/>
            <person name="Mallez S."/>
            <person name="Becker A."/>
            <person name="Gohl D.M."/>
            <person name="Silverstein K.A.T."/>
            <person name="Koren S."/>
            <person name="Bechman K.B."/>
            <person name="Herman A."/>
            <person name="Abrahante J.E."/>
            <person name="Garbe J."/>
        </authorList>
    </citation>
    <scope>NUCLEOTIDE SEQUENCE</scope>
    <source>
        <strain evidence="2">Duluth1</strain>
        <tissue evidence="2">Whole animal</tissue>
    </source>
</reference>
<gene>
    <name evidence="2" type="ORF">DPMN_046207</name>
</gene>
<evidence type="ECO:0000313" key="2">
    <source>
        <dbReference type="EMBL" id="KAH3739553.1"/>
    </source>
</evidence>
<reference evidence="2" key="1">
    <citation type="journal article" date="2019" name="bioRxiv">
        <title>The Genome of the Zebra Mussel, Dreissena polymorpha: A Resource for Invasive Species Research.</title>
        <authorList>
            <person name="McCartney M.A."/>
            <person name="Auch B."/>
            <person name="Kono T."/>
            <person name="Mallez S."/>
            <person name="Zhang Y."/>
            <person name="Obille A."/>
            <person name="Becker A."/>
            <person name="Abrahante J.E."/>
            <person name="Garbe J."/>
            <person name="Badalamenti J.P."/>
            <person name="Herman A."/>
            <person name="Mangelson H."/>
            <person name="Liachko I."/>
            <person name="Sullivan S."/>
            <person name="Sone E.D."/>
            <person name="Koren S."/>
            <person name="Silverstein K.A.T."/>
            <person name="Beckman K.B."/>
            <person name="Gohl D.M."/>
        </authorList>
    </citation>
    <scope>NUCLEOTIDE SEQUENCE</scope>
    <source>
        <strain evidence="2">Duluth1</strain>
        <tissue evidence="2">Whole animal</tissue>
    </source>
</reference>
<evidence type="ECO:0000313" key="3">
    <source>
        <dbReference type="Proteomes" id="UP000828390"/>
    </source>
</evidence>
<evidence type="ECO:0000256" key="1">
    <source>
        <dbReference type="SAM" id="MobiDB-lite"/>
    </source>
</evidence>
<keyword evidence="3" id="KW-1185">Reference proteome</keyword>
<comment type="caution">
    <text evidence="2">The sequence shown here is derived from an EMBL/GenBank/DDBJ whole genome shotgun (WGS) entry which is preliminary data.</text>
</comment>
<dbReference type="AlphaFoldDB" id="A0A9D4I0E3"/>
<protein>
    <submittedName>
        <fullName evidence="2">Uncharacterized protein</fullName>
    </submittedName>
</protein>